<dbReference type="PANTHER" id="PTHR13060">
    <property type="entry name" value="SGT1 PROTEIN HSGT1 SUPPRESSOR OF GCR2"/>
    <property type="match status" value="1"/>
</dbReference>
<accession>A0A066V3Y8</accession>
<feature type="region of interest" description="Disordered" evidence="1">
    <location>
        <begin position="703"/>
        <end position="738"/>
    </location>
</feature>
<protein>
    <recommendedName>
        <fullName evidence="4">SGT1-domain-containing protein</fullName>
    </recommendedName>
</protein>
<dbReference type="InParanoid" id="A0A066V3Y8"/>
<evidence type="ECO:0000313" key="3">
    <source>
        <dbReference type="Proteomes" id="UP000027361"/>
    </source>
</evidence>
<dbReference type="OMA" id="AHKMSRF"/>
<evidence type="ECO:0000313" key="2">
    <source>
        <dbReference type="EMBL" id="KDN36422.1"/>
    </source>
</evidence>
<dbReference type="EMBL" id="JMSN01000169">
    <property type="protein sequence ID" value="KDN36422.1"/>
    <property type="molecule type" value="Genomic_DNA"/>
</dbReference>
<feature type="compositionally biased region" description="Polar residues" evidence="1">
    <location>
        <begin position="771"/>
        <end position="783"/>
    </location>
</feature>
<feature type="compositionally biased region" description="Basic and acidic residues" evidence="1">
    <location>
        <begin position="651"/>
        <end position="669"/>
    </location>
</feature>
<dbReference type="Proteomes" id="UP000027361">
    <property type="component" value="Unassembled WGS sequence"/>
</dbReference>
<feature type="region of interest" description="Disordered" evidence="1">
    <location>
        <begin position="202"/>
        <end position="225"/>
    </location>
</feature>
<reference evidence="2 3" key="1">
    <citation type="submission" date="2014-05" db="EMBL/GenBank/DDBJ databases">
        <title>Draft genome sequence of a rare smut relative, Tilletiaria anomala UBC 951.</title>
        <authorList>
            <consortium name="DOE Joint Genome Institute"/>
            <person name="Toome M."/>
            <person name="Kuo A."/>
            <person name="Henrissat B."/>
            <person name="Lipzen A."/>
            <person name="Tritt A."/>
            <person name="Yoshinaga Y."/>
            <person name="Zane M."/>
            <person name="Barry K."/>
            <person name="Grigoriev I.V."/>
            <person name="Spatafora J.W."/>
            <person name="Aimea M.C."/>
        </authorList>
    </citation>
    <scope>NUCLEOTIDE SEQUENCE [LARGE SCALE GENOMIC DNA]</scope>
    <source>
        <strain evidence="2 3">UBC 951</strain>
    </source>
</reference>
<dbReference type="InterPro" id="IPR010770">
    <property type="entry name" value="Ecd"/>
</dbReference>
<gene>
    <name evidence="2" type="ORF">K437DRAFT_260125</name>
</gene>
<comment type="caution">
    <text evidence="2">The sequence shown here is derived from an EMBL/GenBank/DDBJ whole genome shotgun (WGS) entry which is preliminary data.</text>
</comment>
<dbReference type="AlphaFoldDB" id="A0A066V3Y8"/>
<feature type="region of interest" description="Disordered" evidence="1">
    <location>
        <begin position="617"/>
        <end position="669"/>
    </location>
</feature>
<feature type="region of interest" description="Disordered" evidence="1">
    <location>
        <begin position="947"/>
        <end position="1004"/>
    </location>
</feature>
<dbReference type="GO" id="GO:0005634">
    <property type="term" value="C:nucleus"/>
    <property type="evidence" value="ECO:0007669"/>
    <property type="project" value="TreeGrafter"/>
</dbReference>
<feature type="compositionally biased region" description="Basic and acidic residues" evidence="1">
    <location>
        <begin position="917"/>
        <end position="932"/>
    </location>
</feature>
<feature type="compositionally biased region" description="Low complexity" evidence="1">
    <location>
        <begin position="951"/>
        <end position="967"/>
    </location>
</feature>
<keyword evidence="3" id="KW-1185">Reference proteome</keyword>
<dbReference type="STRING" id="1037660.A0A066V3Y8"/>
<feature type="region of interest" description="Disordered" evidence="1">
    <location>
        <begin position="892"/>
        <end position="932"/>
    </location>
</feature>
<dbReference type="RefSeq" id="XP_013240047.1">
    <property type="nucleotide sequence ID" value="XM_013384593.1"/>
</dbReference>
<evidence type="ECO:0000256" key="1">
    <source>
        <dbReference type="SAM" id="MobiDB-lite"/>
    </source>
</evidence>
<feature type="compositionally biased region" description="Acidic residues" evidence="1">
    <location>
        <begin position="624"/>
        <end position="643"/>
    </location>
</feature>
<evidence type="ECO:0008006" key="4">
    <source>
        <dbReference type="Google" id="ProtNLM"/>
    </source>
</evidence>
<organism evidence="2 3">
    <name type="scientific">Tilletiaria anomala (strain ATCC 24038 / CBS 436.72 / UBC 951)</name>
    <dbReference type="NCBI Taxonomy" id="1037660"/>
    <lineage>
        <taxon>Eukaryota</taxon>
        <taxon>Fungi</taxon>
        <taxon>Dikarya</taxon>
        <taxon>Basidiomycota</taxon>
        <taxon>Ustilaginomycotina</taxon>
        <taxon>Exobasidiomycetes</taxon>
        <taxon>Georgefischeriales</taxon>
        <taxon>Tilletiariaceae</taxon>
        <taxon>Tilletiaria</taxon>
    </lineage>
</organism>
<dbReference type="PANTHER" id="PTHR13060:SF0">
    <property type="entry name" value="PROTEIN ECDYSONELESS HOMOLOG"/>
    <property type="match status" value="1"/>
</dbReference>
<dbReference type="GeneID" id="25265463"/>
<feature type="region of interest" description="Disordered" evidence="1">
    <location>
        <begin position="808"/>
        <end position="831"/>
    </location>
</feature>
<name>A0A066V3Y8_TILAU</name>
<sequence length="1073" mass="116804">MLVSKLDTERQEAFRASIFLSLDDGERNSRTDGGESSPFDTLLAQQRLQSVAAAINTFIEACCMDPPPDGAGGYIWNRDVLRVRASYPDRAKRPRATEGVQLEQWGQLSIYQRTGGALEDVQLSTFIMRQLTLRLASLQLAISVSDEDGQFLLIDAADHLDDWITPENAEGRVWIYEGRLHIITPSAEKVARDEYGYGDDGMISKGKSKTGESGAKGDAGPEEETQRVLPLALGQAIVRNPSIPTLASSLVESTAFEALADFPTSAYDQVHMTLACLPESAARVLQHDPQLIALAAEALLTRDTLSARAAGKMEQFLGGATPFIPPNLGAATSAHTPGVPSCRIVLTRIQMTKRIYSALTTENYLPPKVFGRSWQTIVEEYQARLFSQNAGKAEGTLATDPGLDLGRWLDLGTKIACGMEMLYAESRSKSTAKRAYPRRNDGEDIQINLDVSLEASAPSPCMEAPARDAYSKFVSSLRKIGYFNNELEGSARWRQLEHVALQEWSRQLQGSVATKEYEELDHDGENTLAGIAQRMDKVLADSRAVTLIDLSSEPHAKLVALEDDIAWLYLQSHQDDGEGSVQAEDLDQDEAERYAAKQLAAFSVKMEEFLDRKGDHRGARFSDEDFADGDSDEDSNEDLEFSDEGSSSNGKDIDMQKVERQAARADEEARAEARLRLQAMSSEQRTEAMESLVKGIEAGSWGALKGGSQPADASRAPQAEMAITDGDTGESYTTGSIKPLSAEEMAALFPINGHARPISEYPSQPRLEPHVSQSQDVTNTTAEPSPPKGQEVRDKVNGLRSLLRQAQHFEGDSDSEESMLDAEDAGDSKADRLNRAKWLDVGSEDELPDSDKVDEEVEMEGEMDDFIKFATEALGLSKAQYDRIISEREARGAFVPSSSATSASPIEHALPPAGSAKGKDKISASERQGRPLKTFEEVMDAMDAELGHAKTSGSQSSTAPSTQSTVTKHTKRHQPEVASRRGVTSAPPPNLYDGDETDSDDELSAQDQELIQKLTSSRADFSGLAPGADEPMLQINMIQNFLESYKAQGGTAGPVSNLAGRMGISPLPLDAEH</sequence>
<feature type="region of interest" description="Disordered" evidence="1">
    <location>
        <begin position="755"/>
        <end position="794"/>
    </location>
</feature>
<dbReference type="HOGENOM" id="CLU_006241_1_0_1"/>
<dbReference type="OrthoDB" id="27237at2759"/>
<feature type="compositionally biased region" description="Acidic residues" evidence="1">
    <location>
        <begin position="812"/>
        <end position="825"/>
    </location>
</feature>
<feature type="compositionally biased region" description="Acidic residues" evidence="1">
    <location>
        <begin position="993"/>
        <end position="1004"/>
    </location>
</feature>
<proteinExistence type="predicted"/>
<dbReference type="Pfam" id="PF07093">
    <property type="entry name" value="SGT1"/>
    <property type="match status" value="3"/>
</dbReference>